<evidence type="ECO:0000313" key="8">
    <source>
        <dbReference type="EMBL" id="QPG75412.1"/>
    </source>
</evidence>
<evidence type="ECO:0000256" key="1">
    <source>
        <dbReference type="ARBA" id="ARBA00004389"/>
    </source>
</evidence>
<dbReference type="InterPro" id="IPR018253">
    <property type="entry name" value="DnaJ_domain_CS"/>
</dbReference>
<dbReference type="KEGG" id="bnn:FOA43_002766"/>
<evidence type="ECO:0000256" key="6">
    <source>
        <dbReference type="SAM" id="MobiDB-lite"/>
    </source>
</evidence>
<dbReference type="RefSeq" id="XP_038778977.1">
    <property type="nucleotide sequence ID" value="XM_038923049.1"/>
</dbReference>
<feature type="compositionally biased region" description="Gly residues" evidence="6">
    <location>
        <begin position="211"/>
        <end position="220"/>
    </location>
</feature>
<keyword evidence="4" id="KW-1133">Transmembrane helix</keyword>
<dbReference type="GeneID" id="62196167"/>
<feature type="compositionally biased region" description="Gly residues" evidence="6">
    <location>
        <begin position="100"/>
        <end position="109"/>
    </location>
</feature>
<dbReference type="GO" id="GO:0005789">
    <property type="term" value="C:endoplasmic reticulum membrane"/>
    <property type="evidence" value="ECO:0007669"/>
    <property type="project" value="UniProtKB-SubCell"/>
</dbReference>
<dbReference type="GO" id="GO:0030544">
    <property type="term" value="F:Hsp70 protein binding"/>
    <property type="evidence" value="ECO:0007669"/>
    <property type="project" value="TreeGrafter"/>
</dbReference>
<dbReference type="Pfam" id="PF09320">
    <property type="entry name" value="DUF1977"/>
    <property type="match status" value="1"/>
</dbReference>
<dbReference type="PROSITE" id="PS50076">
    <property type="entry name" value="DNAJ_2"/>
    <property type="match status" value="1"/>
</dbReference>
<dbReference type="OrthoDB" id="1507364at2759"/>
<dbReference type="GO" id="GO:0071218">
    <property type="term" value="P:cellular response to misfolded protein"/>
    <property type="evidence" value="ECO:0007669"/>
    <property type="project" value="TreeGrafter"/>
</dbReference>
<dbReference type="InterPro" id="IPR001623">
    <property type="entry name" value="DnaJ_domain"/>
</dbReference>
<dbReference type="CDD" id="cd06257">
    <property type="entry name" value="DnaJ"/>
    <property type="match status" value="1"/>
</dbReference>
<dbReference type="PRINTS" id="PR00625">
    <property type="entry name" value="JDOMAIN"/>
</dbReference>
<accession>A0A875S5X3</accession>
<evidence type="ECO:0000256" key="4">
    <source>
        <dbReference type="ARBA" id="ARBA00022989"/>
    </source>
</evidence>
<dbReference type="EMBL" id="CP064814">
    <property type="protein sequence ID" value="QPG75412.1"/>
    <property type="molecule type" value="Genomic_DNA"/>
</dbReference>
<keyword evidence="3" id="KW-0256">Endoplasmic reticulum</keyword>
<dbReference type="SUPFAM" id="SSF46565">
    <property type="entry name" value="Chaperone J-domain"/>
    <property type="match status" value="1"/>
</dbReference>
<dbReference type="SMART" id="SM00271">
    <property type="entry name" value="DnaJ"/>
    <property type="match status" value="1"/>
</dbReference>
<evidence type="ECO:0000313" key="9">
    <source>
        <dbReference type="Proteomes" id="UP000662931"/>
    </source>
</evidence>
<dbReference type="Pfam" id="PF00226">
    <property type="entry name" value="DnaJ"/>
    <property type="match status" value="1"/>
</dbReference>
<evidence type="ECO:0000256" key="2">
    <source>
        <dbReference type="ARBA" id="ARBA00022692"/>
    </source>
</evidence>
<dbReference type="InterPro" id="IPR051100">
    <property type="entry name" value="DnaJ_subfamily_B/C"/>
</dbReference>
<protein>
    <recommendedName>
        <fullName evidence="7">J domain-containing protein</fullName>
    </recommendedName>
</protein>
<feature type="domain" description="J" evidence="7">
    <location>
        <begin position="30"/>
        <end position="94"/>
    </location>
</feature>
<name>A0A875S5X3_EENNA</name>
<feature type="compositionally biased region" description="Polar residues" evidence="6">
    <location>
        <begin position="185"/>
        <end position="194"/>
    </location>
</feature>
<proteinExistence type="predicted"/>
<evidence type="ECO:0000256" key="5">
    <source>
        <dbReference type="ARBA" id="ARBA00023136"/>
    </source>
</evidence>
<dbReference type="Proteomes" id="UP000662931">
    <property type="component" value="Chromosome 3"/>
</dbReference>
<reference evidence="8" key="1">
    <citation type="submission" date="2020-10" db="EMBL/GenBank/DDBJ databases">
        <authorList>
            <person name="Roach M.J.R."/>
        </authorList>
    </citation>
    <scope>NUCLEOTIDE SEQUENCE</scope>
    <source>
        <strain evidence="8">CBS 1945</strain>
    </source>
</reference>
<evidence type="ECO:0000256" key="3">
    <source>
        <dbReference type="ARBA" id="ARBA00022824"/>
    </source>
</evidence>
<sequence length="377" mass="41490">MTVPLATKMPDYSLEQKQEVERIMSIEATDYYTILKVEKAATETQIKKSYRKLAMKLHPDKNKHPQSSDAFKKIAKAFEVLGDDKKRNFYDQTGADPDSRGGGGGGSAGAGADMANGGFGGGRASPFGNGSQFFYTGTPFGGARGGAGGGMFEEDLFDMLFGGNNGFSFGFDGSGLRRTTGFGNGNSFFRTNNGPGMRRRPADASRRRGGRGTGEGGAHGNGTRPADHEAPSLRSVLYQYLPLLLVLVPMLFNVIVDSFNSGSGLFDRTPSFSFETSPAYSVERTSENFGVKYYITADSNREMSKRDDHGKTANRLNSKAEEIYVRDLRTKCRREQGIKERMIEDSYGFFFPDKEKLEKAKNYETRSCDRLKELQLS</sequence>
<dbReference type="PANTHER" id="PTHR43908:SF3">
    <property type="entry name" value="AT29763P-RELATED"/>
    <property type="match status" value="1"/>
</dbReference>
<dbReference type="InterPro" id="IPR036869">
    <property type="entry name" value="J_dom_sf"/>
</dbReference>
<keyword evidence="2" id="KW-0812">Transmembrane</keyword>
<dbReference type="PROSITE" id="PS00636">
    <property type="entry name" value="DNAJ_1"/>
    <property type="match status" value="1"/>
</dbReference>
<feature type="region of interest" description="Disordered" evidence="6">
    <location>
        <begin position="182"/>
        <end position="229"/>
    </location>
</feature>
<dbReference type="InterPro" id="IPR015399">
    <property type="entry name" value="DUF1977_DnaJ-like"/>
</dbReference>
<organism evidence="8 9">
    <name type="scientific">Eeniella nana</name>
    <name type="common">Yeast</name>
    <name type="synonym">Brettanomyces nanus</name>
    <dbReference type="NCBI Taxonomy" id="13502"/>
    <lineage>
        <taxon>Eukaryota</taxon>
        <taxon>Fungi</taxon>
        <taxon>Dikarya</taxon>
        <taxon>Ascomycota</taxon>
        <taxon>Saccharomycotina</taxon>
        <taxon>Pichiomycetes</taxon>
        <taxon>Pichiales</taxon>
        <taxon>Pichiaceae</taxon>
        <taxon>Brettanomyces</taxon>
    </lineage>
</organism>
<keyword evidence="5" id="KW-0472">Membrane</keyword>
<gene>
    <name evidence="8" type="ORF">FOA43_002766</name>
</gene>
<comment type="subcellular location">
    <subcellularLocation>
        <location evidence="1">Endoplasmic reticulum membrane</location>
        <topology evidence="1">Single-pass membrane protein</topology>
    </subcellularLocation>
</comment>
<dbReference type="AlphaFoldDB" id="A0A875S5X3"/>
<dbReference type="PANTHER" id="PTHR43908">
    <property type="entry name" value="AT29763P-RELATED"/>
    <property type="match status" value="1"/>
</dbReference>
<keyword evidence="9" id="KW-1185">Reference proteome</keyword>
<evidence type="ECO:0000259" key="7">
    <source>
        <dbReference type="PROSITE" id="PS50076"/>
    </source>
</evidence>
<feature type="region of interest" description="Disordered" evidence="6">
    <location>
        <begin position="89"/>
        <end position="109"/>
    </location>
</feature>
<dbReference type="Gene3D" id="1.10.287.110">
    <property type="entry name" value="DnaJ domain"/>
    <property type="match status" value="1"/>
</dbReference>